<name>A0ACB9FI00_ARCLA</name>
<gene>
    <name evidence="1" type="ORF">L6452_01919</name>
</gene>
<comment type="caution">
    <text evidence="1">The sequence shown here is derived from an EMBL/GenBank/DDBJ whole genome shotgun (WGS) entry which is preliminary data.</text>
</comment>
<proteinExistence type="predicted"/>
<dbReference type="EMBL" id="CM042047">
    <property type="protein sequence ID" value="KAI3770775.1"/>
    <property type="molecule type" value="Genomic_DNA"/>
</dbReference>
<dbReference type="Proteomes" id="UP001055879">
    <property type="component" value="Linkage Group LG01"/>
</dbReference>
<keyword evidence="2" id="KW-1185">Reference proteome</keyword>
<accession>A0ACB9FI00</accession>
<reference evidence="1 2" key="2">
    <citation type="journal article" date="2022" name="Mol. Ecol. Resour.">
        <title>The genomes of chicory, endive, great burdock and yacon provide insights into Asteraceae paleo-polyploidization history and plant inulin production.</title>
        <authorList>
            <person name="Fan W."/>
            <person name="Wang S."/>
            <person name="Wang H."/>
            <person name="Wang A."/>
            <person name="Jiang F."/>
            <person name="Liu H."/>
            <person name="Zhao H."/>
            <person name="Xu D."/>
            <person name="Zhang Y."/>
        </authorList>
    </citation>
    <scope>NUCLEOTIDE SEQUENCE [LARGE SCALE GENOMIC DNA]</scope>
    <source>
        <strain evidence="2">cv. Niubang</strain>
    </source>
</reference>
<evidence type="ECO:0000313" key="1">
    <source>
        <dbReference type="EMBL" id="KAI3770775.1"/>
    </source>
</evidence>
<reference evidence="2" key="1">
    <citation type="journal article" date="2022" name="Mol. Ecol. Resour.">
        <title>The genomes of chicory, endive, great burdock and yacon provide insights into Asteraceae palaeo-polyploidization history and plant inulin production.</title>
        <authorList>
            <person name="Fan W."/>
            <person name="Wang S."/>
            <person name="Wang H."/>
            <person name="Wang A."/>
            <person name="Jiang F."/>
            <person name="Liu H."/>
            <person name="Zhao H."/>
            <person name="Xu D."/>
            <person name="Zhang Y."/>
        </authorList>
    </citation>
    <scope>NUCLEOTIDE SEQUENCE [LARGE SCALE GENOMIC DNA]</scope>
    <source>
        <strain evidence="2">cv. Niubang</strain>
    </source>
</reference>
<protein>
    <submittedName>
        <fullName evidence="1">Uncharacterized protein</fullName>
    </submittedName>
</protein>
<evidence type="ECO:0000313" key="2">
    <source>
        <dbReference type="Proteomes" id="UP001055879"/>
    </source>
</evidence>
<sequence>MDILSASDEMKSMKLSTLKSSTIKFSVVKKQPLLDSGKNEEDEVKIASSSGLETLCQLFDTDGEEE</sequence>
<organism evidence="1 2">
    <name type="scientific">Arctium lappa</name>
    <name type="common">Greater burdock</name>
    <name type="synonym">Lappa major</name>
    <dbReference type="NCBI Taxonomy" id="4217"/>
    <lineage>
        <taxon>Eukaryota</taxon>
        <taxon>Viridiplantae</taxon>
        <taxon>Streptophyta</taxon>
        <taxon>Embryophyta</taxon>
        <taxon>Tracheophyta</taxon>
        <taxon>Spermatophyta</taxon>
        <taxon>Magnoliopsida</taxon>
        <taxon>eudicotyledons</taxon>
        <taxon>Gunneridae</taxon>
        <taxon>Pentapetalae</taxon>
        <taxon>asterids</taxon>
        <taxon>campanulids</taxon>
        <taxon>Asterales</taxon>
        <taxon>Asteraceae</taxon>
        <taxon>Carduoideae</taxon>
        <taxon>Cardueae</taxon>
        <taxon>Arctiinae</taxon>
        <taxon>Arctium</taxon>
    </lineage>
</organism>